<gene>
    <name evidence="1" type="ORF">EB233_15095</name>
</gene>
<accession>A0A6M7UHH5</accession>
<reference evidence="1 2" key="1">
    <citation type="submission" date="2018-10" db="EMBL/GenBank/DDBJ databases">
        <authorList>
            <person name="Perry B.J."/>
            <person name="Sullivan J.T."/>
            <person name="Murphy R.J.T."/>
            <person name="Ramsay J.P."/>
            <person name="Ronson C.W."/>
        </authorList>
    </citation>
    <scope>NUCLEOTIDE SEQUENCE [LARGE SCALE GENOMIC DNA]</scope>
    <source>
        <strain evidence="1 2">NZP2014</strain>
    </source>
</reference>
<proteinExistence type="predicted"/>
<evidence type="ECO:0000313" key="1">
    <source>
        <dbReference type="EMBL" id="QKC76671.1"/>
    </source>
</evidence>
<protein>
    <submittedName>
        <fullName evidence="1">Uncharacterized protein</fullName>
    </submittedName>
</protein>
<name>A0A6M7UHH5_9HYPH</name>
<organism evidence="1 2">
    <name type="scientific">Mesorhizobium erdmanii</name>
    <dbReference type="NCBI Taxonomy" id="1777866"/>
    <lineage>
        <taxon>Bacteria</taxon>
        <taxon>Pseudomonadati</taxon>
        <taxon>Pseudomonadota</taxon>
        <taxon>Alphaproteobacteria</taxon>
        <taxon>Hyphomicrobiales</taxon>
        <taxon>Phyllobacteriaceae</taxon>
        <taxon>Mesorhizobium</taxon>
    </lineage>
</organism>
<dbReference type="AlphaFoldDB" id="A0A6M7UHH5"/>
<dbReference type="EMBL" id="CP033361">
    <property type="protein sequence ID" value="QKC76671.1"/>
    <property type="molecule type" value="Genomic_DNA"/>
</dbReference>
<sequence>MGLGETGIDFKFKNQDGAEPRAVKITVKDGQGPERDVTSKVLQTSIDHRLRLVTVTDDRFSDSFNPPTEHLQMQLDDTSPGAVGTLAIAYMQKLLEEAESIPCDAQRAPP</sequence>
<evidence type="ECO:0000313" key="2">
    <source>
        <dbReference type="Proteomes" id="UP000503339"/>
    </source>
</evidence>
<keyword evidence="2" id="KW-1185">Reference proteome</keyword>
<dbReference type="KEGG" id="merd:EB233_15095"/>
<dbReference type="Proteomes" id="UP000503339">
    <property type="component" value="Chromosome"/>
</dbReference>